<dbReference type="EMBL" id="JAMXFA010000001">
    <property type="protein sequence ID" value="MCT7976166.1"/>
    <property type="molecule type" value="Genomic_DNA"/>
</dbReference>
<evidence type="ECO:0008006" key="4">
    <source>
        <dbReference type="Google" id="ProtNLM"/>
    </source>
</evidence>
<keyword evidence="1" id="KW-0472">Membrane</keyword>
<protein>
    <recommendedName>
        <fullName evidence="4">YcxB-like protein domain-containing protein</fullName>
    </recommendedName>
</protein>
<evidence type="ECO:0000313" key="2">
    <source>
        <dbReference type="EMBL" id="MCT7976166.1"/>
    </source>
</evidence>
<dbReference type="RefSeq" id="WP_261234061.1">
    <property type="nucleotide sequence ID" value="NZ_JAMXFA010000001.1"/>
</dbReference>
<reference evidence="2 3" key="1">
    <citation type="journal article" date="2022" name="Front. Microbiol.">
        <title>High genomic differentiation and limited gene flow indicate recent cryptic speciation within the genus Laspinema (cyanobacteria).</title>
        <authorList>
            <person name="Stanojkovic A."/>
            <person name="Skoupy S."/>
            <person name="Skaloud P."/>
            <person name="Dvorak P."/>
        </authorList>
    </citation>
    <scope>NUCLEOTIDE SEQUENCE [LARGE SCALE GENOMIC DNA]</scope>
    <source>
        <strain evidence="2 3">D3b</strain>
    </source>
</reference>
<keyword evidence="1" id="KW-1133">Transmembrane helix</keyword>
<comment type="caution">
    <text evidence="2">The sequence shown here is derived from an EMBL/GenBank/DDBJ whole genome shotgun (WGS) entry which is preliminary data.</text>
</comment>
<proteinExistence type="predicted"/>
<dbReference type="Proteomes" id="UP001525961">
    <property type="component" value="Unassembled WGS sequence"/>
</dbReference>
<feature type="transmembrane region" description="Helical" evidence="1">
    <location>
        <begin position="55"/>
        <end position="76"/>
    </location>
</feature>
<evidence type="ECO:0000256" key="1">
    <source>
        <dbReference type="SAM" id="Phobius"/>
    </source>
</evidence>
<name>A0ABT2N0H1_9CYAN</name>
<organism evidence="2 3">
    <name type="scientific">Laspinema olomoucense D3b</name>
    <dbReference type="NCBI Taxonomy" id="2953688"/>
    <lineage>
        <taxon>Bacteria</taxon>
        <taxon>Bacillati</taxon>
        <taxon>Cyanobacteriota</taxon>
        <taxon>Cyanophyceae</taxon>
        <taxon>Oscillatoriophycideae</taxon>
        <taxon>Oscillatoriales</taxon>
        <taxon>Laspinemataceae</taxon>
        <taxon>Laspinema</taxon>
        <taxon>Laspinema olomoucense</taxon>
    </lineage>
</organism>
<sequence>MKEQVHEMIVIKKTPTQLQLRHRPYFVWLISGGLVLGLPFLLLAVGSFLTWIVHLWWIPLLLLLTLGMGNFTLVCWGPVVTCTLDKQCDRLILKYDRAIASKRIEYSLAEIREILIESRTWEGDIPQDFQIVLFLKNGGFIPLEGVSSSWQTHQETANIIRAFIGLPQPNLFKG</sequence>
<feature type="transmembrane region" description="Helical" evidence="1">
    <location>
        <begin position="25"/>
        <end position="49"/>
    </location>
</feature>
<keyword evidence="3" id="KW-1185">Reference proteome</keyword>
<evidence type="ECO:0000313" key="3">
    <source>
        <dbReference type="Proteomes" id="UP001525961"/>
    </source>
</evidence>
<keyword evidence="1" id="KW-0812">Transmembrane</keyword>
<accession>A0ABT2N0H1</accession>
<gene>
    <name evidence="2" type="ORF">NG792_00325</name>
</gene>